<dbReference type="SUPFAM" id="SSF56770">
    <property type="entry name" value="HydA/Nqo6-like"/>
    <property type="match status" value="1"/>
</dbReference>
<dbReference type="Gene3D" id="3.40.50.12280">
    <property type="match status" value="1"/>
</dbReference>
<comment type="function">
    <text evidence="6">NDH-1 shuttles electrons from NADH, via FMN and iron-sulfur (Fe-S) centers, to quinones in the respiratory chain. The immediate electron acceptor for the enzyme in this species is believed to be ubiquinone. Couples the redox reaction to proton translocation (for every two electrons transferred, four hydrogen ions are translocated across the cytoplasmic membrane), and thus conserves the redox energy in a proton gradient.</text>
</comment>
<sequence length="158" mass="17326">MGVMTNKLPDNVITTTVDNVINWGRKSSLWPVTFGLACCAIEMMATGAAKHDLDRLGIIFRATPRQADVMIVAGTVTRKMAPIVRKVWDQMPEPKWCIAMGSCATSGGIYDTYSTVQGVDEILPVDFYVPGCPPRPEALLDAIVALQKKIMTEKVVRK</sequence>
<keyword evidence="4 6" id="KW-1278">Translocase</keyword>
<dbReference type="OrthoDB" id="9786737at2"/>
<dbReference type="GO" id="GO:0045271">
    <property type="term" value="C:respiratory chain complex I"/>
    <property type="evidence" value="ECO:0007669"/>
    <property type="project" value="TreeGrafter"/>
</dbReference>
<dbReference type="Pfam" id="PF01058">
    <property type="entry name" value="Oxidored_q6"/>
    <property type="match status" value="1"/>
</dbReference>
<keyword evidence="2 6" id="KW-0813">Transport</keyword>
<feature type="binding site" evidence="6">
    <location>
        <position position="39"/>
    </location>
    <ligand>
        <name>[4Fe-4S] cluster</name>
        <dbReference type="ChEBI" id="CHEBI:49883"/>
    </ligand>
</feature>
<keyword evidence="5 6" id="KW-0520">NAD</keyword>
<organism evidence="9 10">
    <name type="scientific">Geovibrio thiophilus</name>
    <dbReference type="NCBI Taxonomy" id="139438"/>
    <lineage>
        <taxon>Bacteria</taxon>
        <taxon>Pseudomonadati</taxon>
        <taxon>Deferribacterota</taxon>
        <taxon>Deferribacteres</taxon>
        <taxon>Deferribacterales</taxon>
        <taxon>Geovibrionaceae</taxon>
        <taxon>Geovibrio</taxon>
    </lineage>
</organism>
<evidence type="ECO:0000256" key="5">
    <source>
        <dbReference type="ARBA" id="ARBA00023027"/>
    </source>
</evidence>
<evidence type="ECO:0000256" key="2">
    <source>
        <dbReference type="ARBA" id="ARBA00022448"/>
    </source>
</evidence>
<dbReference type="Proteomes" id="UP000287502">
    <property type="component" value="Chromosome"/>
</dbReference>
<comment type="subcellular location">
    <subcellularLocation>
        <location evidence="6">Cell membrane</location>
        <topology evidence="6">Peripheral membrane protein</topology>
        <orientation evidence="6">Cytoplasmic side</orientation>
    </subcellularLocation>
</comment>
<dbReference type="GO" id="GO:0015990">
    <property type="term" value="P:electron transport coupled proton transport"/>
    <property type="evidence" value="ECO:0007669"/>
    <property type="project" value="TreeGrafter"/>
</dbReference>
<dbReference type="PANTHER" id="PTHR11995:SF14">
    <property type="entry name" value="NADH DEHYDROGENASE [UBIQUINONE] IRON-SULFUR PROTEIN 7, MITOCHONDRIAL"/>
    <property type="match status" value="1"/>
</dbReference>
<reference evidence="9 10" key="1">
    <citation type="submission" date="2019-01" db="EMBL/GenBank/DDBJ databases">
        <title>Geovibrio thiophilus DSM 11263, complete genome.</title>
        <authorList>
            <person name="Spring S."/>
            <person name="Bunk B."/>
            <person name="Sproer C."/>
        </authorList>
    </citation>
    <scope>NUCLEOTIDE SEQUENCE [LARGE SCALE GENOMIC DNA]</scope>
    <source>
        <strain evidence="9 10">DSM 11263</strain>
    </source>
</reference>
<evidence type="ECO:0000259" key="8">
    <source>
        <dbReference type="Pfam" id="PF01058"/>
    </source>
</evidence>
<keyword evidence="6" id="KW-0830">Ubiquinone</keyword>
<dbReference type="EMBL" id="CP035108">
    <property type="protein sequence ID" value="QAR32170.1"/>
    <property type="molecule type" value="Genomic_DNA"/>
</dbReference>
<dbReference type="EC" id="7.1.1.-" evidence="6"/>
<dbReference type="RefSeq" id="WP_128465457.1">
    <property type="nucleotide sequence ID" value="NZ_CP035108.1"/>
</dbReference>
<comment type="subunit">
    <text evidence="6">NDH-1 is composed of 14 different subunits. Subunits NuoB, C, D, E, F, and G constitute the peripheral sector of the complex.</text>
</comment>
<dbReference type="GO" id="GO:0009060">
    <property type="term" value="P:aerobic respiration"/>
    <property type="evidence" value="ECO:0007669"/>
    <property type="project" value="TreeGrafter"/>
</dbReference>
<evidence type="ECO:0000256" key="3">
    <source>
        <dbReference type="ARBA" id="ARBA00022719"/>
    </source>
</evidence>
<dbReference type="GO" id="GO:0051539">
    <property type="term" value="F:4 iron, 4 sulfur cluster binding"/>
    <property type="evidence" value="ECO:0007669"/>
    <property type="project" value="UniProtKB-KW"/>
</dbReference>
<dbReference type="InterPro" id="IPR006138">
    <property type="entry name" value="NADH_UQ_OxRdtase_20Kd_su"/>
</dbReference>
<evidence type="ECO:0000256" key="7">
    <source>
        <dbReference type="RuleBase" id="RU004464"/>
    </source>
</evidence>
<dbReference type="InterPro" id="IPR006137">
    <property type="entry name" value="NADH_UbQ_OxRdtase-like_20kDa"/>
</dbReference>
<dbReference type="AlphaFoldDB" id="A0A3R5UXF4"/>
<keyword evidence="6 7" id="KW-0411">Iron-sulfur</keyword>
<keyword evidence="6 7" id="KW-0004">4Fe-4S</keyword>
<dbReference type="GO" id="GO:0005886">
    <property type="term" value="C:plasma membrane"/>
    <property type="evidence" value="ECO:0007669"/>
    <property type="project" value="UniProtKB-SubCell"/>
</dbReference>
<dbReference type="NCBIfam" id="TIGR01957">
    <property type="entry name" value="nuoB_fam"/>
    <property type="match status" value="1"/>
</dbReference>
<dbReference type="GO" id="GO:0050136">
    <property type="term" value="F:NADH dehydrogenase (quinone) (non-electrogenic) activity"/>
    <property type="evidence" value="ECO:0007669"/>
    <property type="project" value="UniProtKB-UniRule"/>
</dbReference>
<dbReference type="FunFam" id="3.40.50.12280:FF:000002">
    <property type="entry name" value="NADH-quinone oxidoreductase subunit B"/>
    <property type="match status" value="1"/>
</dbReference>
<comment type="cofactor">
    <cofactor evidence="6">
        <name>[4Fe-4S] cluster</name>
        <dbReference type="ChEBI" id="CHEBI:49883"/>
    </cofactor>
    <text evidence="6">Binds 1 [4Fe-4S] cluster.</text>
</comment>
<dbReference type="HAMAP" id="MF_01356">
    <property type="entry name" value="NDH1_NuoB"/>
    <property type="match status" value="1"/>
</dbReference>
<name>A0A3R5UXF4_9BACT</name>
<evidence type="ECO:0000256" key="6">
    <source>
        <dbReference type="HAMAP-Rule" id="MF_01356"/>
    </source>
</evidence>
<evidence type="ECO:0000313" key="9">
    <source>
        <dbReference type="EMBL" id="QAR32170.1"/>
    </source>
</evidence>
<evidence type="ECO:0000313" key="10">
    <source>
        <dbReference type="Proteomes" id="UP000287502"/>
    </source>
</evidence>
<dbReference type="NCBIfam" id="NF005012">
    <property type="entry name" value="PRK06411.1"/>
    <property type="match status" value="1"/>
</dbReference>
<comment type="similarity">
    <text evidence="1 6 7">Belongs to the complex I 20 kDa subunit family.</text>
</comment>
<feature type="binding site" evidence="6">
    <location>
        <position position="38"/>
    </location>
    <ligand>
        <name>[4Fe-4S] cluster</name>
        <dbReference type="ChEBI" id="CHEBI:49883"/>
    </ligand>
</feature>
<keyword evidence="10" id="KW-1185">Reference proteome</keyword>
<keyword evidence="6 7" id="KW-0408">Iron</keyword>
<keyword evidence="3 6" id="KW-0874">Quinone</keyword>
<keyword evidence="6 7" id="KW-0479">Metal-binding</keyword>
<proteinExistence type="inferred from homology"/>
<feature type="domain" description="NADH:ubiquinone oxidoreductase-like 20kDa subunit" evidence="8">
    <location>
        <begin position="38"/>
        <end position="146"/>
    </location>
</feature>
<feature type="binding site" evidence="6">
    <location>
        <position position="132"/>
    </location>
    <ligand>
        <name>[4Fe-4S] cluster</name>
        <dbReference type="ChEBI" id="CHEBI:49883"/>
    </ligand>
</feature>
<dbReference type="KEGG" id="gtl:EP073_01775"/>
<keyword evidence="6" id="KW-1003">Cell membrane</keyword>
<gene>
    <name evidence="6" type="primary">nuoB</name>
    <name evidence="9" type="ORF">EP073_01775</name>
</gene>
<evidence type="ECO:0000256" key="4">
    <source>
        <dbReference type="ARBA" id="ARBA00022967"/>
    </source>
</evidence>
<feature type="binding site" evidence="6">
    <location>
        <position position="103"/>
    </location>
    <ligand>
        <name>[4Fe-4S] cluster</name>
        <dbReference type="ChEBI" id="CHEBI:49883"/>
    </ligand>
</feature>
<dbReference type="GO" id="GO:0005506">
    <property type="term" value="F:iron ion binding"/>
    <property type="evidence" value="ECO:0007669"/>
    <property type="project" value="UniProtKB-UniRule"/>
</dbReference>
<comment type="catalytic activity">
    <reaction evidence="6">
        <text>a quinone + NADH + 5 H(+)(in) = a quinol + NAD(+) + 4 H(+)(out)</text>
        <dbReference type="Rhea" id="RHEA:57888"/>
        <dbReference type="ChEBI" id="CHEBI:15378"/>
        <dbReference type="ChEBI" id="CHEBI:24646"/>
        <dbReference type="ChEBI" id="CHEBI:57540"/>
        <dbReference type="ChEBI" id="CHEBI:57945"/>
        <dbReference type="ChEBI" id="CHEBI:132124"/>
    </reaction>
</comment>
<protein>
    <recommendedName>
        <fullName evidence="6">NADH-quinone oxidoreductase subunit B</fullName>
        <ecNumber evidence="6">7.1.1.-</ecNumber>
    </recommendedName>
    <alternativeName>
        <fullName evidence="6">NADH dehydrogenase I subunit B</fullName>
    </alternativeName>
    <alternativeName>
        <fullName evidence="6">NDH-1 subunit B</fullName>
    </alternativeName>
</protein>
<accession>A0A3R5UXF4</accession>
<dbReference type="GO" id="GO:0008137">
    <property type="term" value="F:NADH dehydrogenase (ubiquinone) activity"/>
    <property type="evidence" value="ECO:0007669"/>
    <property type="project" value="InterPro"/>
</dbReference>
<keyword evidence="6" id="KW-0472">Membrane</keyword>
<dbReference type="PANTHER" id="PTHR11995">
    <property type="entry name" value="NADH DEHYDROGENASE"/>
    <property type="match status" value="1"/>
</dbReference>
<dbReference type="GO" id="GO:0048038">
    <property type="term" value="F:quinone binding"/>
    <property type="evidence" value="ECO:0007669"/>
    <property type="project" value="UniProtKB-KW"/>
</dbReference>
<evidence type="ECO:0000256" key="1">
    <source>
        <dbReference type="ARBA" id="ARBA00009173"/>
    </source>
</evidence>